<dbReference type="EMBL" id="WEGJ01000008">
    <property type="protein sequence ID" value="MQY12746.1"/>
    <property type="molecule type" value="Genomic_DNA"/>
</dbReference>
<dbReference type="Proteomes" id="UP000466345">
    <property type="component" value="Unassembled WGS sequence"/>
</dbReference>
<sequence length="51" mass="5809">MLAFHWVAWLVRLSPGACHTRFSLGRTHPVRPPRIRVSRLPAAGRETPGHR</sequence>
<proteinExistence type="predicted"/>
<reference evidence="1 2" key="1">
    <citation type="submission" date="2019-10" db="EMBL/GenBank/DDBJ databases">
        <title>Streptomyces smaragdinus sp. nov. and Streptomyces fabii sp. nov., isolated from the gut of fungus growing-termite Macrotermes natalensis.</title>
        <authorList>
            <person name="Schwitalla J."/>
            <person name="Benndorf R."/>
            <person name="Martin K."/>
            <person name="De Beer W."/>
            <person name="Kaster A.-K."/>
            <person name="Vollmers J."/>
            <person name="Poulsen M."/>
            <person name="Beemelmanns C."/>
        </authorList>
    </citation>
    <scope>NUCLEOTIDE SEQUENCE [LARGE SCALE GENOMIC DNA]</scope>
    <source>
        <strain evidence="1 2">RB5</strain>
    </source>
</reference>
<evidence type="ECO:0000313" key="2">
    <source>
        <dbReference type="Proteomes" id="UP000466345"/>
    </source>
</evidence>
<accession>A0A7K0CH69</accession>
<comment type="caution">
    <text evidence="1">The sequence shown here is derived from an EMBL/GenBank/DDBJ whole genome shotgun (WGS) entry which is preliminary data.</text>
</comment>
<keyword evidence="2" id="KW-1185">Reference proteome</keyword>
<gene>
    <name evidence="1" type="ORF">SRB5_28850</name>
</gene>
<name>A0A7K0CH69_9ACTN</name>
<organism evidence="1 2">
    <name type="scientific">Streptomyces smaragdinus</name>
    <dbReference type="NCBI Taxonomy" id="2585196"/>
    <lineage>
        <taxon>Bacteria</taxon>
        <taxon>Bacillati</taxon>
        <taxon>Actinomycetota</taxon>
        <taxon>Actinomycetes</taxon>
        <taxon>Kitasatosporales</taxon>
        <taxon>Streptomycetaceae</taxon>
        <taxon>Streptomyces</taxon>
    </lineage>
</organism>
<evidence type="ECO:0000313" key="1">
    <source>
        <dbReference type="EMBL" id="MQY12746.1"/>
    </source>
</evidence>
<dbReference type="AlphaFoldDB" id="A0A7K0CH69"/>
<protein>
    <submittedName>
        <fullName evidence="1">Uncharacterized protein</fullName>
    </submittedName>
</protein>